<accession>A0A7X1CPI0</accession>
<dbReference type="PANTHER" id="PTHR35848">
    <property type="entry name" value="OXALATE-BINDING PROTEIN"/>
    <property type="match status" value="1"/>
</dbReference>
<evidence type="ECO:0000313" key="4">
    <source>
        <dbReference type="Proteomes" id="UP000535908"/>
    </source>
</evidence>
<evidence type="ECO:0000313" key="3">
    <source>
        <dbReference type="EMBL" id="MBC1935977.1"/>
    </source>
</evidence>
<protein>
    <submittedName>
        <fullName evidence="3">Cupin domain-containing protein</fullName>
    </submittedName>
</protein>
<evidence type="ECO:0000256" key="1">
    <source>
        <dbReference type="ARBA" id="ARBA00022723"/>
    </source>
</evidence>
<dbReference type="Proteomes" id="UP000535908">
    <property type="component" value="Unassembled WGS sequence"/>
</dbReference>
<gene>
    <name evidence="3" type="ORF">HCA69_06325</name>
</gene>
<dbReference type="PANTHER" id="PTHR35848:SF6">
    <property type="entry name" value="CUPIN TYPE-2 DOMAIN-CONTAINING PROTEIN"/>
    <property type="match status" value="1"/>
</dbReference>
<dbReference type="InterPro" id="IPR014710">
    <property type="entry name" value="RmlC-like_jellyroll"/>
</dbReference>
<dbReference type="CDD" id="cd02221">
    <property type="entry name" value="cupin_TM1287-like"/>
    <property type="match status" value="1"/>
</dbReference>
<dbReference type="InterPro" id="IPR013096">
    <property type="entry name" value="Cupin_2"/>
</dbReference>
<reference evidence="3 4" key="1">
    <citation type="submission" date="2020-03" db="EMBL/GenBank/DDBJ databases">
        <title>Soil Listeria distribution.</title>
        <authorList>
            <person name="Liao J."/>
            <person name="Wiedmann M."/>
        </authorList>
    </citation>
    <scope>NUCLEOTIDE SEQUENCE [LARGE SCALE GENOMIC DNA]</scope>
    <source>
        <strain evidence="3 4">FSL L7-0741</strain>
    </source>
</reference>
<dbReference type="InterPro" id="IPR051610">
    <property type="entry name" value="GPI/OXD"/>
</dbReference>
<dbReference type="InterPro" id="IPR011051">
    <property type="entry name" value="RmlC_Cupin_sf"/>
</dbReference>
<dbReference type="Pfam" id="PF07883">
    <property type="entry name" value="Cupin_2"/>
    <property type="match status" value="1"/>
</dbReference>
<proteinExistence type="predicted"/>
<dbReference type="EMBL" id="JAARWN010000003">
    <property type="protein sequence ID" value="MBC1935977.1"/>
    <property type="molecule type" value="Genomic_DNA"/>
</dbReference>
<comment type="caution">
    <text evidence="3">The sequence shown here is derived from an EMBL/GenBank/DDBJ whole genome shotgun (WGS) entry which is preliminary data.</text>
</comment>
<evidence type="ECO:0000259" key="2">
    <source>
        <dbReference type="Pfam" id="PF07883"/>
    </source>
</evidence>
<name>A0A7X1CPI0_9LIST</name>
<organism evidence="3 4">
    <name type="scientific">Listeria grandensis</name>
    <dbReference type="NCBI Taxonomy" id="1494963"/>
    <lineage>
        <taxon>Bacteria</taxon>
        <taxon>Bacillati</taxon>
        <taxon>Bacillota</taxon>
        <taxon>Bacilli</taxon>
        <taxon>Bacillales</taxon>
        <taxon>Listeriaceae</taxon>
        <taxon>Listeria</taxon>
    </lineage>
</organism>
<dbReference type="AlphaFoldDB" id="A0A7X1CPI0"/>
<dbReference type="RefSeq" id="WP_185525810.1">
    <property type="nucleotide sequence ID" value="NZ_JAARWN010000003.1"/>
</dbReference>
<keyword evidence="1" id="KW-0479">Metal-binding</keyword>
<dbReference type="SUPFAM" id="SSF51182">
    <property type="entry name" value="RmlC-like cupins"/>
    <property type="match status" value="1"/>
</dbReference>
<dbReference type="Gene3D" id="2.60.120.10">
    <property type="entry name" value="Jelly Rolls"/>
    <property type="match status" value="1"/>
</dbReference>
<sequence length="92" mass="10407">MKFFNFLHPEDMTNCRLMSKMVLQPKTSIGEHTHIDETEYYYILSGTGLVIDNGEKRWVSTGDLVVTKNGEAHSVVNDGTEPLEIFAMIVTN</sequence>
<dbReference type="GO" id="GO:0046872">
    <property type="term" value="F:metal ion binding"/>
    <property type="evidence" value="ECO:0007669"/>
    <property type="project" value="UniProtKB-KW"/>
</dbReference>
<feature type="domain" description="Cupin type-2" evidence="2">
    <location>
        <begin position="21"/>
        <end position="87"/>
    </location>
</feature>